<name>A0AAV9PLS7_9PEZI</name>
<feature type="region of interest" description="Disordered" evidence="1">
    <location>
        <begin position="700"/>
        <end position="758"/>
    </location>
</feature>
<comment type="caution">
    <text evidence="3">The sequence shown here is derived from an EMBL/GenBank/DDBJ whole genome shotgun (WGS) entry which is preliminary data.</text>
</comment>
<dbReference type="EMBL" id="JAVRRT010000003">
    <property type="protein sequence ID" value="KAK5173668.1"/>
    <property type="molecule type" value="Genomic_DNA"/>
</dbReference>
<dbReference type="PANTHER" id="PTHR39601">
    <property type="entry name" value="CHORIOGENIN HMINOR"/>
    <property type="match status" value="1"/>
</dbReference>
<dbReference type="RefSeq" id="XP_064662363.1">
    <property type="nucleotide sequence ID" value="XM_064799608.1"/>
</dbReference>
<feature type="region of interest" description="Disordered" evidence="1">
    <location>
        <begin position="831"/>
        <end position="851"/>
    </location>
</feature>
<dbReference type="AlphaFoldDB" id="A0AAV9PLS7"/>
<feature type="compositionally biased region" description="Polar residues" evidence="1">
    <location>
        <begin position="1"/>
        <end position="13"/>
    </location>
</feature>
<protein>
    <recommendedName>
        <fullName evidence="2">DUF8004 domain-containing protein</fullName>
    </recommendedName>
</protein>
<keyword evidence="4" id="KW-1185">Reference proteome</keyword>
<dbReference type="PANTHER" id="PTHR39601:SF1">
    <property type="entry name" value="CHORIOGENIN HMINOR"/>
    <property type="match status" value="1"/>
</dbReference>
<dbReference type="InterPro" id="IPR058317">
    <property type="entry name" value="DUF8004"/>
</dbReference>
<evidence type="ECO:0000313" key="3">
    <source>
        <dbReference type="EMBL" id="KAK5173668.1"/>
    </source>
</evidence>
<gene>
    <name evidence="3" type="ORF">LTR77_002349</name>
</gene>
<sequence length="890" mass="99151">MNEFNPVQVQSALDNAPRLPARGGATKVRRFDGRSRRTADWDGLRKDAQLWSNEANCQVHLYAHGSSQRGPSMKVPYEAIQRLGSAFLTDQCLQEDYATPPSPSDDGGDSGYSSSLSITPEDDYRQPKYHNLFIPTPTTISRDEAFAYHLTTRNVIAYAVGKPIVGEKLSGALTALWKRLRAWLPGTALRSSFSAYLEEQGYTAFAENAEHALACLKFAEETGFRDIWINAFAHCSGMHARLDLSPEFAGVSKTTAALITRASLEMDLHINRVVKALGGFLEEELGSDRLGLSKLARDHLDHFRSLLHSYYVDKFGWFPPRHRNTWDKRPWLEMYEDFQALYEYLVDRESSQDWRSNRGVTGGICMIQNVQAFDERHGYEPLPHPLALLPLEPTMTRRRSISSQTALRNFKLGKNQTAPDAKLTPNQALEIATNTLDERQCGRPLLQQYQRFERTRRESKLDFAEARKVRWLLIYGVLQMLTSIMKGPPEVKDADRTSYPVCVLTTGCPTFEDLNDKIEEVESVSPQSTPKAAMGKSSPHIMRRTSLVPDALFALEGRPVHDRSPSRISIHPDCEADSAEDYFASNTVSRSDSSASLNQMALPSRNGIALSRRNSLRNSMQVGVRSLVGSLNRRNSRRTSLPLEPRKMSSYCEIVVEDYGNGCLVRGNEAGEEVRPQTALHAGDDDAQQSPEDLNGFNFGFDNASEEPTLDHDQLGEGFSPLATPRAVENSPRESYTSTTTADNIDSNRSSLLPDTSSIDTDISSYSDTSVSHPFSSPTTKTDIDTLTKRQLTYRPSKQNLGVSAMCWSVTAGCYKPSGLIVPPTSRFADSAHHRRAPSGETVASDASSEYPEDSVQAADIEEERVRGRQRVRRFGCDVPVSRMMVAGGY</sequence>
<feature type="compositionally biased region" description="Polar residues" evidence="1">
    <location>
        <begin position="733"/>
        <end position="754"/>
    </location>
</feature>
<evidence type="ECO:0000259" key="2">
    <source>
        <dbReference type="Pfam" id="PF26013"/>
    </source>
</evidence>
<reference evidence="3 4" key="1">
    <citation type="submission" date="2023-08" db="EMBL/GenBank/DDBJ databases">
        <title>Black Yeasts Isolated from many extreme environments.</title>
        <authorList>
            <person name="Coleine C."/>
            <person name="Stajich J.E."/>
            <person name="Selbmann L."/>
        </authorList>
    </citation>
    <scope>NUCLEOTIDE SEQUENCE [LARGE SCALE GENOMIC DNA]</scope>
    <source>
        <strain evidence="3 4">CCFEE 5935</strain>
    </source>
</reference>
<dbReference type="Pfam" id="PF26013">
    <property type="entry name" value="DUF8004"/>
    <property type="match status" value="1"/>
</dbReference>
<proteinExistence type="predicted"/>
<dbReference type="GeneID" id="89923696"/>
<feature type="domain" description="DUF8004" evidence="2">
    <location>
        <begin position="191"/>
        <end position="281"/>
    </location>
</feature>
<evidence type="ECO:0000256" key="1">
    <source>
        <dbReference type="SAM" id="MobiDB-lite"/>
    </source>
</evidence>
<organism evidence="3 4">
    <name type="scientific">Saxophila tyrrhenica</name>
    <dbReference type="NCBI Taxonomy" id="1690608"/>
    <lineage>
        <taxon>Eukaryota</taxon>
        <taxon>Fungi</taxon>
        <taxon>Dikarya</taxon>
        <taxon>Ascomycota</taxon>
        <taxon>Pezizomycotina</taxon>
        <taxon>Dothideomycetes</taxon>
        <taxon>Dothideomycetidae</taxon>
        <taxon>Mycosphaerellales</taxon>
        <taxon>Extremaceae</taxon>
        <taxon>Saxophila</taxon>
    </lineage>
</organism>
<accession>A0AAV9PLS7</accession>
<feature type="region of interest" description="Disordered" evidence="1">
    <location>
        <begin position="95"/>
        <end position="123"/>
    </location>
</feature>
<evidence type="ECO:0000313" key="4">
    <source>
        <dbReference type="Proteomes" id="UP001337655"/>
    </source>
</evidence>
<feature type="region of interest" description="Disordered" evidence="1">
    <location>
        <begin position="1"/>
        <end position="27"/>
    </location>
</feature>
<dbReference type="Proteomes" id="UP001337655">
    <property type="component" value="Unassembled WGS sequence"/>
</dbReference>